<dbReference type="PANTHER" id="PTHR44472">
    <property type="entry name" value="DDB1- AND CUL4-ASSOCIATED FACTOR 4-RELATED"/>
    <property type="match status" value="1"/>
</dbReference>
<organism evidence="3 4">
    <name type="scientific">Wickerhamiella sorbophila</name>
    <dbReference type="NCBI Taxonomy" id="45607"/>
    <lineage>
        <taxon>Eukaryota</taxon>
        <taxon>Fungi</taxon>
        <taxon>Dikarya</taxon>
        <taxon>Ascomycota</taxon>
        <taxon>Saccharomycotina</taxon>
        <taxon>Dipodascomycetes</taxon>
        <taxon>Dipodascales</taxon>
        <taxon>Trichomonascaceae</taxon>
        <taxon>Wickerhamiella</taxon>
    </lineage>
</organism>
<evidence type="ECO:0000256" key="2">
    <source>
        <dbReference type="ARBA" id="ARBA00022737"/>
    </source>
</evidence>
<dbReference type="EMBL" id="NDIQ01000001">
    <property type="protein sequence ID" value="PRT54109.1"/>
    <property type="molecule type" value="Genomic_DNA"/>
</dbReference>
<dbReference type="InterPro" id="IPR036322">
    <property type="entry name" value="WD40_repeat_dom_sf"/>
</dbReference>
<protein>
    <submittedName>
        <fullName evidence="3">p21-activated protein kinase-interacting protein 1</fullName>
    </submittedName>
</protein>
<comment type="caution">
    <text evidence="3">The sequence shown here is derived from an EMBL/GenBank/DDBJ whole genome shotgun (WGS) entry which is preliminary data.</text>
</comment>
<dbReference type="Pfam" id="PF00400">
    <property type="entry name" value="WD40"/>
    <property type="match status" value="1"/>
</dbReference>
<dbReference type="PANTHER" id="PTHR44472:SF1">
    <property type="entry name" value="DDB1 AND CUL4 ASSOCIATED FACTOR 4"/>
    <property type="match status" value="1"/>
</dbReference>
<keyword evidence="2" id="KW-0677">Repeat</keyword>
<reference evidence="3 4" key="1">
    <citation type="submission" date="2017-04" db="EMBL/GenBank/DDBJ databases">
        <title>Genome sequencing of [Candida] sorbophila.</title>
        <authorList>
            <person name="Ahn J.O."/>
        </authorList>
    </citation>
    <scope>NUCLEOTIDE SEQUENCE [LARGE SCALE GENOMIC DNA]</scope>
    <source>
        <strain evidence="3 4">DS02</strain>
    </source>
</reference>
<sequence>MPPDLPGFYWDAEKGRYFKVVANGKTTVNQQTNELTPMENYTRSSLNLKKRLSDRVAKNPVPTSALPQNISMNKLSDTSIASIKAQRIFGTPRAIKPLYTDDAISNCVHYDKQDQLIYGGSSSGKFVCLNPGGFELNPGPGLEQAITSISSNRTFVSFTQNSDQGSSYVFIYSKPTGQFVSCQLPKDRFVNASQWHNKTLLVGGLGGVHEFDPETQKFSRVQKFEANSASALDSDGEFFAAGYRNGTVKVYKGNEGIIIDHNASVTNLKLVEGSRALVTGFDDRMCLYDLRKPSIPIVVYKSYHNYSTPHVGLALSPEGTMAAAAVDDGSLLIYNLLKRSPVYCPLKENKVNKAIRGVEWVDTGEILINDGHTLSMAGWGPSTRALQPAGPSELPGAVRAFWEQIL</sequence>
<dbReference type="STRING" id="45607.A0A2T0FGN3"/>
<dbReference type="AlphaFoldDB" id="A0A2T0FGN3"/>
<dbReference type="GeneID" id="36515478"/>
<evidence type="ECO:0000256" key="1">
    <source>
        <dbReference type="ARBA" id="ARBA00022574"/>
    </source>
</evidence>
<dbReference type="SUPFAM" id="SSF50978">
    <property type="entry name" value="WD40 repeat-like"/>
    <property type="match status" value="1"/>
</dbReference>
<dbReference type="Gene3D" id="2.130.10.10">
    <property type="entry name" value="YVTN repeat-like/Quinoprotein amine dehydrogenase"/>
    <property type="match status" value="1"/>
</dbReference>
<keyword evidence="3" id="KW-0808">Transferase</keyword>
<gene>
    <name evidence="3" type="ORF">B9G98_01729</name>
</gene>
<dbReference type="GO" id="GO:0016301">
    <property type="term" value="F:kinase activity"/>
    <property type="evidence" value="ECO:0007669"/>
    <property type="project" value="UniProtKB-KW"/>
</dbReference>
<keyword evidence="1" id="KW-0853">WD repeat</keyword>
<keyword evidence="3" id="KW-0418">Kinase</keyword>
<dbReference type="Proteomes" id="UP000238350">
    <property type="component" value="Unassembled WGS sequence"/>
</dbReference>
<keyword evidence="4" id="KW-1185">Reference proteome</keyword>
<dbReference type="GO" id="GO:0080008">
    <property type="term" value="C:Cul4-RING E3 ubiquitin ligase complex"/>
    <property type="evidence" value="ECO:0007669"/>
    <property type="project" value="TreeGrafter"/>
</dbReference>
<dbReference type="InterPro" id="IPR001680">
    <property type="entry name" value="WD40_rpt"/>
</dbReference>
<name>A0A2T0FGN3_9ASCO</name>
<evidence type="ECO:0000313" key="3">
    <source>
        <dbReference type="EMBL" id="PRT54109.1"/>
    </source>
</evidence>
<proteinExistence type="predicted"/>
<dbReference type="InterPro" id="IPR015943">
    <property type="entry name" value="WD40/YVTN_repeat-like_dom_sf"/>
</dbReference>
<evidence type="ECO:0000313" key="4">
    <source>
        <dbReference type="Proteomes" id="UP000238350"/>
    </source>
</evidence>
<dbReference type="OrthoDB" id="4075801at2759"/>
<dbReference type="RefSeq" id="XP_024664055.1">
    <property type="nucleotide sequence ID" value="XM_024808287.1"/>
</dbReference>
<accession>A0A2T0FGN3</accession>
<dbReference type="InterPro" id="IPR052254">
    <property type="entry name" value="CUL4-DDB1_E3_ligase_receptor"/>
</dbReference>